<evidence type="ECO:0000256" key="6">
    <source>
        <dbReference type="ARBA" id="ARBA00023146"/>
    </source>
</evidence>
<dbReference type="InterPro" id="IPR036282">
    <property type="entry name" value="Glutathione-S-Trfase_C_sf"/>
</dbReference>
<dbReference type="Gene3D" id="3.40.50.620">
    <property type="entry name" value="HUPs"/>
    <property type="match status" value="1"/>
</dbReference>
<protein>
    <recommendedName>
        <fullName evidence="1">methionine--tRNA ligase</fullName>
        <ecNumber evidence="1">6.1.1.10</ecNumber>
    </recommendedName>
</protein>
<keyword evidence="3 7" id="KW-0547">Nucleotide-binding</keyword>
<dbReference type="EC" id="6.1.1.10" evidence="1"/>
<comment type="caution">
    <text evidence="10">The sequence shown here is derived from an EMBL/GenBank/DDBJ whole genome shotgun (WGS) entry which is preliminary data.</text>
</comment>
<dbReference type="PANTHER" id="PTHR43326:SF2">
    <property type="entry name" value="METHIONINE--TRNA LIGASE"/>
    <property type="match status" value="1"/>
</dbReference>
<evidence type="ECO:0000256" key="3">
    <source>
        <dbReference type="ARBA" id="ARBA00022741"/>
    </source>
</evidence>
<dbReference type="Proteomes" id="UP001642464">
    <property type="component" value="Unassembled WGS sequence"/>
</dbReference>
<dbReference type="EMBL" id="CAXAMM010011381">
    <property type="protein sequence ID" value="CAK9025989.1"/>
    <property type="molecule type" value="Genomic_DNA"/>
</dbReference>
<dbReference type="SUPFAM" id="SSF47323">
    <property type="entry name" value="Anticodon-binding domain of a subclass of class I aminoacyl-tRNA synthetases"/>
    <property type="match status" value="1"/>
</dbReference>
<dbReference type="PANTHER" id="PTHR43326">
    <property type="entry name" value="METHIONYL-TRNA SYNTHETASE"/>
    <property type="match status" value="1"/>
</dbReference>
<dbReference type="NCBIfam" id="TIGR00398">
    <property type="entry name" value="metG"/>
    <property type="match status" value="1"/>
</dbReference>
<name>A0ABP0KJ36_9DINO</name>
<keyword evidence="5 7" id="KW-0648">Protein biosynthesis</keyword>
<dbReference type="InterPro" id="IPR041872">
    <property type="entry name" value="Anticodon_Met"/>
</dbReference>
<accession>A0ABP0KJ36</accession>
<dbReference type="Gene3D" id="2.170.220.10">
    <property type="match status" value="1"/>
</dbReference>
<evidence type="ECO:0000313" key="11">
    <source>
        <dbReference type="Proteomes" id="UP001642464"/>
    </source>
</evidence>
<reference evidence="10 11" key="1">
    <citation type="submission" date="2024-02" db="EMBL/GenBank/DDBJ databases">
        <authorList>
            <person name="Chen Y."/>
            <person name="Shah S."/>
            <person name="Dougan E. K."/>
            <person name="Thang M."/>
            <person name="Chan C."/>
        </authorList>
    </citation>
    <scope>NUCLEOTIDE SEQUENCE [LARGE SCALE GENOMIC DNA]</scope>
</reference>
<organism evidence="10 11">
    <name type="scientific">Durusdinium trenchii</name>
    <dbReference type="NCBI Taxonomy" id="1381693"/>
    <lineage>
        <taxon>Eukaryota</taxon>
        <taxon>Sar</taxon>
        <taxon>Alveolata</taxon>
        <taxon>Dinophyceae</taxon>
        <taxon>Suessiales</taxon>
        <taxon>Symbiodiniaceae</taxon>
        <taxon>Durusdinium</taxon>
    </lineage>
</organism>
<dbReference type="InterPro" id="IPR009080">
    <property type="entry name" value="tRNAsynth_Ia_anticodon-bd"/>
</dbReference>
<dbReference type="PRINTS" id="PR01041">
    <property type="entry name" value="TRNASYNTHMET"/>
</dbReference>
<evidence type="ECO:0000259" key="8">
    <source>
        <dbReference type="Pfam" id="PF09334"/>
    </source>
</evidence>
<evidence type="ECO:0000259" key="9">
    <source>
        <dbReference type="Pfam" id="PF19303"/>
    </source>
</evidence>
<evidence type="ECO:0000256" key="5">
    <source>
        <dbReference type="ARBA" id="ARBA00022917"/>
    </source>
</evidence>
<dbReference type="InterPro" id="IPR033911">
    <property type="entry name" value="MetRS_core"/>
</dbReference>
<dbReference type="Gene3D" id="1.20.1050.10">
    <property type="match status" value="1"/>
</dbReference>
<dbReference type="CDD" id="cd00814">
    <property type="entry name" value="MetRS_core"/>
    <property type="match status" value="1"/>
</dbReference>
<evidence type="ECO:0000256" key="4">
    <source>
        <dbReference type="ARBA" id="ARBA00022840"/>
    </source>
</evidence>
<dbReference type="InterPro" id="IPR015413">
    <property type="entry name" value="Methionyl/Leucyl_tRNA_Synth"/>
</dbReference>
<sequence length="654" mass="74273">MPPKAVLTSLRTERGLEELNTLLASQSYVGGTFHATAEDMTCFAAVHARPDRQQYPHLHRWYNHISSLKKTYAPYHVWAGQTKQVSNDGGQEVKKGPRAAGKEKKTLPFDCKAEPVSNRREVQGDEVKRGAGATCFPSASGAKRYYITTAIAYCNGWPHIGHGYEFLTSDVFARYHRMLGEDVFFMTGADEHGQKIAQVAENEGLQPIQMCDRYCMGFRALNQRLNVSNDFYVRTTEERHKVVARAVWKKCKDKGDIYLDNYEGWYLIREERFITEQEAQEWNYKDPMSGVDLKKMSEPSFFFCLSKYQQKVIDHIEANPEFLEPAQYRGEILERLKSIELRDLSISRGTFDWGVTCPEDKVDGKQHVMYVWFDALINYLSGVDGIYPEKPLSRFWPANMHVVGKDIHWFHSVIWPAMLMSADIPLPKSVVVHGFIAGADGRKMSKSLGNVVDPHDMLDKAPCDTLRWYMCREAPYGDDIRFNEDSLRLMHNAELCDNLGNLVNRAVSLCGGKVPRCAKEDLVPLPFDLKELKSGVNDAFEKYRLSDAADLTVRAAGATNKWIANLEPWKMKEEEKQELRAASLRKLLEAVYVLAHFFAPFIPIAAEAIFAKVGEAPRPIPELRDDFQNLTEGKEVQASSLLFSQLEVQKAAAS</sequence>
<keyword evidence="11" id="KW-1185">Reference proteome</keyword>
<keyword evidence="6 7" id="KW-0030">Aminoacyl-tRNA synthetase</keyword>
<keyword evidence="4 7" id="KW-0067">ATP-binding</keyword>
<dbReference type="InterPro" id="IPR023457">
    <property type="entry name" value="Met-tRNA_synth_2"/>
</dbReference>
<dbReference type="InterPro" id="IPR014758">
    <property type="entry name" value="Met-tRNA_synth"/>
</dbReference>
<evidence type="ECO:0000256" key="7">
    <source>
        <dbReference type="RuleBase" id="RU363039"/>
    </source>
</evidence>
<dbReference type="SUPFAM" id="SSF47616">
    <property type="entry name" value="GST C-terminal domain-like"/>
    <property type="match status" value="1"/>
</dbReference>
<dbReference type="Pfam" id="PF19303">
    <property type="entry name" value="Anticodon_3"/>
    <property type="match status" value="1"/>
</dbReference>
<proteinExistence type="inferred from homology"/>
<dbReference type="Gene3D" id="1.10.730.10">
    <property type="entry name" value="Isoleucyl-tRNA Synthetase, Domain 1"/>
    <property type="match status" value="1"/>
</dbReference>
<dbReference type="InterPro" id="IPR014729">
    <property type="entry name" value="Rossmann-like_a/b/a_fold"/>
</dbReference>
<feature type="domain" description="Methionyl/Leucyl tRNA synthetase" evidence="8">
    <location>
        <begin position="145"/>
        <end position="506"/>
    </location>
</feature>
<dbReference type="SUPFAM" id="SSF52374">
    <property type="entry name" value="Nucleotidylyl transferase"/>
    <property type="match status" value="1"/>
</dbReference>
<evidence type="ECO:0000313" key="10">
    <source>
        <dbReference type="EMBL" id="CAK9025989.1"/>
    </source>
</evidence>
<evidence type="ECO:0000256" key="1">
    <source>
        <dbReference type="ARBA" id="ARBA00012838"/>
    </source>
</evidence>
<evidence type="ECO:0000256" key="2">
    <source>
        <dbReference type="ARBA" id="ARBA00022598"/>
    </source>
</evidence>
<gene>
    <name evidence="10" type="ORF">SCF082_LOCUS17306</name>
</gene>
<dbReference type="Pfam" id="PF09334">
    <property type="entry name" value="tRNA-synt_1g"/>
    <property type="match status" value="1"/>
</dbReference>
<keyword evidence="2 7" id="KW-0436">Ligase</keyword>
<comment type="similarity">
    <text evidence="7">Belongs to the class-I aminoacyl-tRNA synthetase family.</text>
</comment>
<dbReference type="CDD" id="cd07957">
    <property type="entry name" value="Anticodon_Ia_Met"/>
    <property type="match status" value="1"/>
</dbReference>
<feature type="domain" description="Methionyl-tRNA synthetase anticodon-binding" evidence="9">
    <location>
        <begin position="552"/>
        <end position="647"/>
    </location>
</feature>